<name>A0A256F4P0_9HYPH</name>
<sequence>MANNHVTGGSLSHNHYLRRSSTISLRHSLQLLRLSRKRFHRSHQLML</sequence>
<evidence type="ECO:0000313" key="2">
    <source>
        <dbReference type="Proteomes" id="UP000216345"/>
    </source>
</evidence>
<proteinExistence type="predicted"/>
<dbReference type="AlphaFoldDB" id="A0A256F4P0"/>
<gene>
    <name evidence="1" type="ORF">CEV32_2248</name>
</gene>
<keyword evidence="2" id="KW-1185">Reference proteome</keyword>
<reference evidence="1 2" key="1">
    <citation type="submission" date="2017-07" db="EMBL/GenBank/DDBJ databases">
        <title>Phylogenetic study on the rhizospheric bacterium Ochrobactrum sp. A44.</title>
        <authorList>
            <person name="Krzyzanowska D.M."/>
            <person name="Ossowicki A."/>
            <person name="Rajewska M."/>
            <person name="Maciag T."/>
            <person name="Kaczynski Z."/>
            <person name="Czerwicka M."/>
            <person name="Jafra S."/>
        </authorList>
    </citation>
    <scope>NUCLEOTIDE SEQUENCE [LARGE SCALE GENOMIC DNA]</scope>
    <source>
        <strain evidence="1 2">PR17</strain>
    </source>
</reference>
<comment type="caution">
    <text evidence="1">The sequence shown here is derived from an EMBL/GenBank/DDBJ whole genome shotgun (WGS) entry which is preliminary data.</text>
</comment>
<organism evidence="1 2">
    <name type="scientific">Brucella rhizosphaerae</name>
    <dbReference type="NCBI Taxonomy" id="571254"/>
    <lineage>
        <taxon>Bacteria</taxon>
        <taxon>Pseudomonadati</taxon>
        <taxon>Pseudomonadota</taxon>
        <taxon>Alphaproteobacteria</taxon>
        <taxon>Hyphomicrobiales</taxon>
        <taxon>Brucellaceae</taxon>
        <taxon>Brucella/Ochrobactrum group</taxon>
        <taxon>Brucella</taxon>
    </lineage>
</organism>
<protein>
    <submittedName>
        <fullName evidence="1">Uncharacterized protein</fullName>
    </submittedName>
</protein>
<evidence type="ECO:0000313" key="1">
    <source>
        <dbReference type="EMBL" id="OYR09817.1"/>
    </source>
</evidence>
<dbReference type="Proteomes" id="UP000216345">
    <property type="component" value="Unassembled WGS sequence"/>
</dbReference>
<dbReference type="EMBL" id="NNRK01000034">
    <property type="protein sequence ID" value="OYR09817.1"/>
    <property type="molecule type" value="Genomic_DNA"/>
</dbReference>
<accession>A0A256F4P0</accession>